<proteinExistence type="predicted"/>
<dbReference type="EMBL" id="OZ034816">
    <property type="protein sequence ID" value="CAL1379429.1"/>
    <property type="molecule type" value="Genomic_DNA"/>
</dbReference>
<evidence type="ECO:0000313" key="3">
    <source>
        <dbReference type="Proteomes" id="UP001497516"/>
    </source>
</evidence>
<keyword evidence="3" id="KW-1185">Reference proteome</keyword>
<sequence>MEIDGENHTAAGGDCDSDGFEQILTWGRRYRIWQILKELEDFYFSTHSAKPSPSSSSIIDDLLMQSPVGSSRDRRRSALSSPRDRRQGSPLHY</sequence>
<evidence type="ECO:0000313" key="2">
    <source>
        <dbReference type="EMBL" id="CAL1379429.1"/>
    </source>
</evidence>
<reference evidence="2 3" key="1">
    <citation type="submission" date="2024-04" db="EMBL/GenBank/DDBJ databases">
        <authorList>
            <person name="Fracassetti M."/>
        </authorList>
    </citation>
    <scope>NUCLEOTIDE SEQUENCE [LARGE SCALE GENOMIC DNA]</scope>
</reference>
<accession>A0AAV2E0J8</accession>
<organism evidence="2 3">
    <name type="scientific">Linum trigynum</name>
    <dbReference type="NCBI Taxonomy" id="586398"/>
    <lineage>
        <taxon>Eukaryota</taxon>
        <taxon>Viridiplantae</taxon>
        <taxon>Streptophyta</taxon>
        <taxon>Embryophyta</taxon>
        <taxon>Tracheophyta</taxon>
        <taxon>Spermatophyta</taxon>
        <taxon>Magnoliopsida</taxon>
        <taxon>eudicotyledons</taxon>
        <taxon>Gunneridae</taxon>
        <taxon>Pentapetalae</taxon>
        <taxon>rosids</taxon>
        <taxon>fabids</taxon>
        <taxon>Malpighiales</taxon>
        <taxon>Linaceae</taxon>
        <taxon>Linum</taxon>
    </lineage>
</organism>
<dbReference type="AlphaFoldDB" id="A0AAV2E0J8"/>
<feature type="region of interest" description="Disordered" evidence="1">
    <location>
        <begin position="46"/>
        <end position="93"/>
    </location>
</feature>
<dbReference type="Proteomes" id="UP001497516">
    <property type="component" value="Chromosome 3"/>
</dbReference>
<gene>
    <name evidence="2" type="ORF">LTRI10_LOCUS20948</name>
</gene>
<name>A0AAV2E0J8_9ROSI</name>
<evidence type="ECO:0000256" key="1">
    <source>
        <dbReference type="SAM" id="MobiDB-lite"/>
    </source>
</evidence>
<protein>
    <submittedName>
        <fullName evidence="2">Uncharacterized protein</fullName>
    </submittedName>
</protein>
<feature type="compositionally biased region" description="Low complexity" evidence="1">
    <location>
        <begin position="51"/>
        <end position="63"/>
    </location>
</feature>